<feature type="chain" id="PRO_5005289310" evidence="1">
    <location>
        <begin position="19"/>
        <end position="166"/>
    </location>
</feature>
<accession>A0A0J7IXJ0</accession>
<feature type="signal peptide" evidence="1">
    <location>
        <begin position="1"/>
        <end position="18"/>
    </location>
</feature>
<comment type="caution">
    <text evidence="2">The sequence shown here is derived from an EMBL/GenBank/DDBJ whole genome shotgun (WGS) entry which is preliminary data.</text>
</comment>
<evidence type="ECO:0000256" key="1">
    <source>
        <dbReference type="SAM" id="SignalP"/>
    </source>
</evidence>
<protein>
    <submittedName>
        <fullName evidence="2">Uncharacterized protein</fullName>
    </submittedName>
</protein>
<dbReference type="OrthoDB" id="1073285at2"/>
<keyword evidence="1" id="KW-0732">Signal</keyword>
<dbReference type="RefSeq" id="WP_048500103.1">
    <property type="nucleotide sequence ID" value="NZ_LFNG01000014.1"/>
</dbReference>
<organism evidence="2 3">
    <name type="scientific">Chryseobacterium koreense CCUG 49689</name>
    <dbReference type="NCBI Taxonomy" id="1304281"/>
    <lineage>
        <taxon>Bacteria</taxon>
        <taxon>Pseudomonadati</taxon>
        <taxon>Bacteroidota</taxon>
        <taxon>Flavobacteriia</taxon>
        <taxon>Flavobacteriales</taxon>
        <taxon>Weeksellaceae</taxon>
        <taxon>Chryseobacterium group</taxon>
        <taxon>Chryseobacterium</taxon>
    </lineage>
</organism>
<dbReference type="AlphaFoldDB" id="A0A0J7IXJ0"/>
<dbReference type="STRING" id="1304281.ACM44_11035"/>
<dbReference type="EMBL" id="LFNG01000014">
    <property type="protein sequence ID" value="KMQ70687.1"/>
    <property type="molecule type" value="Genomic_DNA"/>
</dbReference>
<dbReference type="Proteomes" id="UP000035900">
    <property type="component" value="Unassembled WGS sequence"/>
</dbReference>
<keyword evidence="3" id="KW-1185">Reference proteome</keyword>
<evidence type="ECO:0000313" key="3">
    <source>
        <dbReference type="Proteomes" id="UP000035900"/>
    </source>
</evidence>
<proteinExistence type="predicted"/>
<sequence>MKKLILILILFLSVNSFAQNGKNDKNTREWKYEIECAGVGQDGSYLVRVFSFEKTRKLVIEQAKKNAVHGVIFKGFIGNSECGTQKPLAKNPNAEAENEHFFNNFFMDGGKYMKYVTLSTDGNVDPKDIVKVGKEYKLGIIVTVSKDLLRKDLEAAGIIKSFSSMF</sequence>
<evidence type="ECO:0000313" key="2">
    <source>
        <dbReference type="EMBL" id="KMQ70687.1"/>
    </source>
</evidence>
<reference evidence="2 3" key="1">
    <citation type="journal article" date="2004" name="Int. J. Syst. Evol. Microbiol.">
        <title>Kaistella koreensis gen. nov., sp. nov., a novel member of the Chryseobacterium-Bergeyella-Riemerella branch.</title>
        <authorList>
            <person name="Kim M.K."/>
            <person name="Im W.T."/>
            <person name="Shin Y.K."/>
            <person name="Lim J.H."/>
            <person name="Kim S.H."/>
            <person name="Lee B.C."/>
            <person name="Park M.Y."/>
            <person name="Lee K.Y."/>
            <person name="Lee S.T."/>
        </authorList>
    </citation>
    <scope>NUCLEOTIDE SEQUENCE [LARGE SCALE GENOMIC DNA]</scope>
    <source>
        <strain evidence="2 3">CCUG 49689</strain>
    </source>
</reference>
<gene>
    <name evidence="2" type="ORF">ACM44_11035</name>
</gene>
<dbReference type="PATRIC" id="fig|1304281.5.peg.2373"/>
<name>A0A0J7IXJ0_9FLAO</name>